<feature type="domain" description="C-type lectin" evidence="5">
    <location>
        <begin position="184"/>
        <end position="285"/>
    </location>
</feature>
<dbReference type="Gene3D" id="1.20.5.1000">
    <property type="entry name" value="arf6 gtpase in complex with a specific effector, jip4"/>
    <property type="match status" value="1"/>
</dbReference>
<dbReference type="OrthoDB" id="6337382at2759"/>
<dbReference type="RefSeq" id="XP_026205615.1">
    <property type="nucleotide sequence ID" value="XM_026349830.1"/>
</dbReference>
<sequence>MSSDHGSSEKVRYDRKVEEDGAQWTEVEIYESAGGARDDRTGFQSQEGGPHTHRTSLRGAALCLGVLSLLMTAGIIVLSTLYNSVTAEKDQLQTGFNHINQSQTEMKQLQDQVTDLVLEKDQLQTRFNNLSHRYNQSQTEMKQLQEQITVSLEKELNKFNNLSKNYQLLQDKRSGKCPEGWTRFGCSCYFKSTEKKTWSESRTDCENRGSDLVMINSKEEQDFVSKLNNNEESWIGLWTKNGTTGLEWEWVDGSQLTETFWATTDLKTPTVPSYAVCCDHQGKWKQRGQNIKYYYKTWICEK</sequence>
<keyword evidence="7" id="KW-1185">Reference proteome</keyword>
<accession>A0A7N6AQH6</accession>
<dbReference type="AlphaFoldDB" id="A0A7N6AQH6"/>
<proteinExistence type="predicted"/>
<dbReference type="PANTHER" id="PTHR45710">
    <property type="entry name" value="C-TYPE LECTIN DOMAIN-CONTAINING PROTEIN 180"/>
    <property type="match status" value="1"/>
</dbReference>
<dbReference type="InterPro" id="IPR016186">
    <property type="entry name" value="C-type_lectin-like/link_sf"/>
</dbReference>
<evidence type="ECO:0000313" key="7">
    <source>
        <dbReference type="Proteomes" id="UP000265040"/>
    </source>
</evidence>
<organism evidence="6 7">
    <name type="scientific">Anabas testudineus</name>
    <name type="common">Climbing perch</name>
    <name type="synonym">Anthias testudineus</name>
    <dbReference type="NCBI Taxonomy" id="64144"/>
    <lineage>
        <taxon>Eukaryota</taxon>
        <taxon>Metazoa</taxon>
        <taxon>Chordata</taxon>
        <taxon>Craniata</taxon>
        <taxon>Vertebrata</taxon>
        <taxon>Euteleostomi</taxon>
        <taxon>Actinopterygii</taxon>
        <taxon>Neopterygii</taxon>
        <taxon>Teleostei</taxon>
        <taxon>Neoteleostei</taxon>
        <taxon>Acanthomorphata</taxon>
        <taxon>Anabantaria</taxon>
        <taxon>Anabantiformes</taxon>
        <taxon>Anabantoidei</taxon>
        <taxon>Anabantidae</taxon>
        <taxon>Anabas</taxon>
    </lineage>
</organism>
<reference evidence="6" key="3">
    <citation type="submission" date="2025-09" db="UniProtKB">
        <authorList>
            <consortium name="Ensembl"/>
        </authorList>
    </citation>
    <scope>IDENTIFICATION</scope>
</reference>
<dbReference type="SUPFAM" id="SSF56436">
    <property type="entry name" value="C-type lectin-like"/>
    <property type="match status" value="1"/>
</dbReference>
<evidence type="ECO:0000256" key="4">
    <source>
        <dbReference type="SAM" id="Phobius"/>
    </source>
</evidence>
<evidence type="ECO:0000313" key="6">
    <source>
        <dbReference type="Ensembl" id="ENSATEP00000050980.2"/>
    </source>
</evidence>
<feature type="transmembrane region" description="Helical" evidence="4">
    <location>
        <begin position="60"/>
        <end position="82"/>
    </location>
</feature>
<reference evidence="6" key="1">
    <citation type="submission" date="2021-04" db="EMBL/GenBank/DDBJ databases">
        <authorList>
            <consortium name="Wellcome Sanger Institute Data Sharing"/>
        </authorList>
    </citation>
    <scope>NUCLEOTIDE SEQUENCE [LARGE SCALE GENOMIC DNA]</scope>
</reference>
<dbReference type="GO" id="GO:0005886">
    <property type="term" value="C:plasma membrane"/>
    <property type="evidence" value="ECO:0007669"/>
    <property type="project" value="UniProtKB-SubCell"/>
</dbReference>
<dbReference type="PANTHER" id="PTHR45710:SF31">
    <property type="entry name" value="EARLY ACTIVATION ANTIGEN CD69"/>
    <property type="match status" value="1"/>
</dbReference>
<comment type="subcellular location">
    <subcellularLocation>
        <location evidence="1">Cell membrane</location>
        <topology evidence="1">Single-pass type II membrane protein</topology>
    </subcellularLocation>
</comment>
<dbReference type="Gene3D" id="3.10.100.10">
    <property type="entry name" value="Mannose-Binding Protein A, subunit A"/>
    <property type="match status" value="1"/>
</dbReference>
<dbReference type="GeneTree" id="ENSGT01030000234575"/>
<evidence type="ECO:0000259" key="5">
    <source>
        <dbReference type="PROSITE" id="PS50041"/>
    </source>
</evidence>
<feature type="coiled-coil region" evidence="2">
    <location>
        <begin position="99"/>
        <end position="172"/>
    </location>
</feature>
<keyword evidence="4" id="KW-0812">Transmembrane</keyword>
<name>A0A7N6AQH6_ANATE</name>
<evidence type="ECO:0000256" key="1">
    <source>
        <dbReference type="ARBA" id="ARBA00004401"/>
    </source>
</evidence>
<dbReference type="Ensembl" id="ENSATET00000047535.2">
    <property type="protein sequence ID" value="ENSATEP00000050980.2"/>
    <property type="gene ID" value="ENSATEG00000027971.2"/>
</dbReference>
<dbReference type="InParanoid" id="A0A7N6AQH6"/>
<dbReference type="InterPro" id="IPR050828">
    <property type="entry name" value="C-type_lectin/matrix_domain"/>
</dbReference>
<keyword evidence="2" id="KW-0175">Coiled coil</keyword>
<feature type="region of interest" description="Disordered" evidence="3">
    <location>
        <begin position="31"/>
        <end position="54"/>
    </location>
</feature>
<dbReference type="SMART" id="SM00034">
    <property type="entry name" value="CLECT"/>
    <property type="match status" value="1"/>
</dbReference>
<dbReference type="Pfam" id="PF00059">
    <property type="entry name" value="Lectin_C"/>
    <property type="match status" value="1"/>
</dbReference>
<evidence type="ECO:0000256" key="2">
    <source>
        <dbReference type="SAM" id="Coils"/>
    </source>
</evidence>
<protein>
    <recommendedName>
        <fullName evidence="5">C-type lectin domain-containing protein</fullName>
    </recommendedName>
</protein>
<dbReference type="PROSITE" id="PS50041">
    <property type="entry name" value="C_TYPE_LECTIN_2"/>
    <property type="match status" value="1"/>
</dbReference>
<dbReference type="InterPro" id="IPR016187">
    <property type="entry name" value="CTDL_fold"/>
</dbReference>
<dbReference type="InterPro" id="IPR001304">
    <property type="entry name" value="C-type_lectin-like"/>
</dbReference>
<keyword evidence="4" id="KW-0472">Membrane</keyword>
<evidence type="ECO:0000256" key="3">
    <source>
        <dbReference type="SAM" id="MobiDB-lite"/>
    </source>
</evidence>
<keyword evidence="4" id="KW-1133">Transmembrane helix</keyword>
<dbReference type="GeneID" id="113155224"/>
<reference evidence="6" key="2">
    <citation type="submission" date="2025-08" db="UniProtKB">
        <authorList>
            <consortium name="Ensembl"/>
        </authorList>
    </citation>
    <scope>IDENTIFICATION</scope>
</reference>
<dbReference type="Proteomes" id="UP000265040">
    <property type="component" value="Chromosome 11"/>
</dbReference>